<protein>
    <submittedName>
        <fullName evidence="3">GNAT family N-acetyltransferase</fullName>
    </submittedName>
</protein>
<dbReference type="SUPFAM" id="SSF55729">
    <property type="entry name" value="Acyl-CoA N-acyltransferases (Nat)"/>
    <property type="match status" value="1"/>
</dbReference>
<evidence type="ECO:0000259" key="2">
    <source>
        <dbReference type="PROSITE" id="PS51729"/>
    </source>
</evidence>
<gene>
    <name evidence="3" type="ORF">GCM10010439_71630</name>
</gene>
<evidence type="ECO:0000259" key="1">
    <source>
        <dbReference type="PROSITE" id="PS51186"/>
    </source>
</evidence>
<organism evidence="3 4">
    <name type="scientific">Actinocorallia aurantiaca</name>
    <dbReference type="NCBI Taxonomy" id="46204"/>
    <lineage>
        <taxon>Bacteria</taxon>
        <taxon>Bacillati</taxon>
        <taxon>Actinomycetota</taxon>
        <taxon>Actinomycetes</taxon>
        <taxon>Streptosporangiales</taxon>
        <taxon>Thermomonosporaceae</taxon>
        <taxon>Actinocorallia</taxon>
    </lineage>
</organism>
<dbReference type="Pfam" id="PF14542">
    <property type="entry name" value="Acetyltransf_CG"/>
    <property type="match status" value="1"/>
</dbReference>
<feature type="domain" description="N-acetyltransferase" evidence="1">
    <location>
        <begin position="1"/>
        <end position="105"/>
    </location>
</feature>
<dbReference type="InterPro" id="IPR031165">
    <property type="entry name" value="GNAT_YJDJ"/>
</dbReference>
<dbReference type="InterPro" id="IPR000182">
    <property type="entry name" value="GNAT_dom"/>
</dbReference>
<keyword evidence="4" id="KW-1185">Reference proteome</keyword>
<accession>A0ABP6HAH9</accession>
<proteinExistence type="predicted"/>
<evidence type="ECO:0000313" key="3">
    <source>
        <dbReference type="EMBL" id="GAA2738271.1"/>
    </source>
</evidence>
<dbReference type="InterPro" id="IPR045057">
    <property type="entry name" value="Gcn5-rel_NAT"/>
</dbReference>
<sequence length="105" mass="11387">MTGSTSDVVVSDAPERNRFEAHIDGALAGFAEYMRGPELVVYPHTEVDGAYEGRGVGGTLARAALDDARDRGLRVLATCPFIAAWMRRNPGYAELAYQSRSHVSD</sequence>
<dbReference type="InterPro" id="IPR016181">
    <property type="entry name" value="Acyl_CoA_acyltransferase"/>
</dbReference>
<dbReference type="EMBL" id="BAAATZ010000037">
    <property type="protein sequence ID" value="GAA2738271.1"/>
    <property type="molecule type" value="Genomic_DNA"/>
</dbReference>
<reference evidence="4" key="1">
    <citation type="journal article" date="2019" name="Int. J. Syst. Evol. Microbiol.">
        <title>The Global Catalogue of Microorganisms (GCM) 10K type strain sequencing project: providing services to taxonomists for standard genome sequencing and annotation.</title>
        <authorList>
            <consortium name="The Broad Institute Genomics Platform"/>
            <consortium name="The Broad Institute Genome Sequencing Center for Infectious Disease"/>
            <person name="Wu L."/>
            <person name="Ma J."/>
        </authorList>
    </citation>
    <scope>NUCLEOTIDE SEQUENCE [LARGE SCALE GENOMIC DNA]</scope>
    <source>
        <strain evidence="4">JCM 8201</strain>
    </source>
</reference>
<feature type="domain" description="N-acetyltransferase" evidence="2">
    <location>
        <begin position="11"/>
        <end position="97"/>
    </location>
</feature>
<name>A0ABP6HAH9_9ACTN</name>
<dbReference type="Gene3D" id="3.40.630.30">
    <property type="match status" value="1"/>
</dbReference>
<dbReference type="PROSITE" id="PS51729">
    <property type="entry name" value="GNAT_YJDJ"/>
    <property type="match status" value="1"/>
</dbReference>
<dbReference type="PANTHER" id="PTHR31435:SF10">
    <property type="entry name" value="BSR4717 PROTEIN"/>
    <property type="match status" value="1"/>
</dbReference>
<dbReference type="Proteomes" id="UP001501842">
    <property type="component" value="Unassembled WGS sequence"/>
</dbReference>
<evidence type="ECO:0000313" key="4">
    <source>
        <dbReference type="Proteomes" id="UP001501842"/>
    </source>
</evidence>
<dbReference type="PANTHER" id="PTHR31435">
    <property type="entry name" value="PROTEIN NATD1"/>
    <property type="match status" value="1"/>
</dbReference>
<comment type="caution">
    <text evidence="3">The sequence shown here is derived from an EMBL/GenBank/DDBJ whole genome shotgun (WGS) entry which is preliminary data.</text>
</comment>
<dbReference type="RefSeq" id="WP_344457858.1">
    <property type="nucleotide sequence ID" value="NZ_BAAATZ010000037.1"/>
</dbReference>
<dbReference type="PROSITE" id="PS51186">
    <property type="entry name" value="GNAT"/>
    <property type="match status" value="1"/>
</dbReference>